<comment type="caution">
    <text evidence="3">The sequence shown here is derived from an EMBL/GenBank/DDBJ whole genome shotgun (WGS) entry which is preliminary data.</text>
</comment>
<keyword evidence="4" id="KW-1185">Reference proteome</keyword>
<dbReference type="AlphaFoldDB" id="A0A419S9J4"/>
<protein>
    <recommendedName>
        <fullName evidence="2">DUF4142 domain-containing protein</fullName>
    </recommendedName>
</protein>
<dbReference type="InterPro" id="IPR025419">
    <property type="entry name" value="DUF4142"/>
</dbReference>
<evidence type="ECO:0000313" key="4">
    <source>
        <dbReference type="Proteomes" id="UP000283433"/>
    </source>
</evidence>
<evidence type="ECO:0000313" key="3">
    <source>
        <dbReference type="EMBL" id="RKD18693.1"/>
    </source>
</evidence>
<dbReference type="EMBL" id="MBTA01000004">
    <property type="protein sequence ID" value="RKD18693.1"/>
    <property type="molecule type" value="Genomic_DNA"/>
</dbReference>
<dbReference type="PANTHER" id="PTHR38593:SF1">
    <property type="entry name" value="BLR2558 PROTEIN"/>
    <property type="match status" value="1"/>
</dbReference>
<proteinExistence type="predicted"/>
<feature type="domain" description="DUF4142" evidence="2">
    <location>
        <begin position="49"/>
        <end position="182"/>
    </location>
</feature>
<evidence type="ECO:0000259" key="2">
    <source>
        <dbReference type="Pfam" id="PF13628"/>
    </source>
</evidence>
<evidence type="ECO:0000256" key="1">
    <source>
        <dbReference type="SAM" id="SignalP"/>
    </source>
</evidence>
<dbReference type="Pfam" id="PF13628">
    <property type="entry name" value="DUF4142"/>
    <property type="match status" value="1"/>
</dbReference>
<dbReference type="Proteomes" id="UP000283433">
    <property type="component" value="Unassembled WGS sequence"/>
</dbReference>
<gene>
    <name evidence="3" type="ORF">BCY91_15285</name>
</gene>
<dbReference type="PANTHER" id="PTHR38593">
    <property type="entry name" value="BLR2558 PROTEIN"/>
    <property type="match status" value="1"/>
</dbReference>
<dbReference type="RefSeq" id="WP_120180872.1">
    <property type="nucleotide sequence ID" value="NZ_MBTA01000004.1"/>
</dbReference>
<dbReference type="Gene3D" id="1.20.1260.10">
    <property type="match status" value="1"/>
</dbReference>
<dbReference type="InterPro" id="IPR012347">
    <property type="entry name" value="Ferritin-like"/>
</dbReference>
<sequence>MKKLILMTAIGLGALSFQACTNQQANSDAKDSLDSLNEQPMVETTDDGSEFLTEAASGGMMEVELGKLAQEKSANQQVKDFGNMMVTEHSKANDELKQLAMSKNVSLPDAPLPKHQDEIDKLKEKSGVDFDKAYIDLMVSDHKNDIDDFQDIVDNGKDQGITTFATKTLPVLKKHLEAAQSIKDQLK</sequence>
<feature type="chain" id="PRO_5018986756" description="DUF4142 domain-containing protein" evidence="1">
    <location>
        <begin position="20"/>
        <end position="187"/>
    </location>
</feature>
<accession>A0A419S9J4</accession>
<keyword evidence="1" id="KW-0732">Signal</keyword>
<reference evidence="3 4" key="1">
    <citation type="submission" date="2016-07" db="EMBL/GenBank/DDBJ databases">
        <title>Genome of Pelobium manganitolerans.</title>
        <authorList>
            <person name="Wu S."/>
            <person name="Wang G."/>
        </authorList>
    </citation>
    <scope>NUCLEOTIDE SEQUENCE [LARGE SCALE GENOMIC DNA]</scope>
    <source>
        <strain evidence="3 4">YS-25</strain>
    </source>
</reference>
<name>A0A419S9J4_9SPHI</name>
<feature type="signal peptide" evidence="1">
    <location>
        <begin position="1"/>
        <end position="19"/>
    </location>
</feature>
<dbReference type="OrthoDB" id="883203at2"/>
<organism evidence="3 4">
    <name type="scientific">Pelobium manganitolerans</name>
    <dbReference type="NCBI Taxonomy" id="1842495"/>
    <lineage>
        <taxon>Bacteria</taxon>
        <taxon>Pseudomonadati</taxon>
        <taxon>Bacteroidota</taxon>
        <taxon>Sphingobacteriia</taxon>
        <taxon>Sphingobacteriales</taxon>
        <taxon>Sphingobacteriaceae</taxon>
        <taxon>Pelobium</taxon>
    </lineage>
</organism>
<dbReference type="PROSITE" id="PS51257">
    <property type="entry name" value="PROKAR_LIPOPROTEIN"/>
    <property type="match status" value="1"/>
</dbReference>